<dbReference type="EMBL" id="BSXU01004667">
    <property type="protein sequence ID" value="GMG46411.1"/>
    <property type="molecule type" value="Genomic_DNA"/>
</dbReference>
<evidence type="ECO:0000313" key="2">
    <source>
        <dbReference type="Proteomes" id="UP001165063"/>
    </source>
</evidence>
<dbReference type="Gene3D" id="3.80.10.10">
    <property type="entry name" value="Ribonuclease Inhibitor"/>
    <property type="match status" value="1"/>
</dbReference>
<name>A0A9W6YYY0_AMBMO</name>
<reference evidence="1" key="1">
    <citation type="submission" date="2023-04" db="EMBL/GenBank/DDBJ databases">
        <title>Ambrosiozyma monospora NBRC 1965.</title>
        <authorList>
            <person name="Ichikawa N."/>
            <person name="Sato H."/>
            <person name="Tonouchi N."/>
        </authorList>
    </citation>
    <scope>NUCLEOTIDE SEQUENCE</scope>
    <source>
        <strain evidence="1">NBRC 1965</strain>
    </source>
</reference>
<comment type="caution">
    <text evidence="1">The sequence shown here is derived from an EMBL/GenBank/DDBJ whole genome shotgun (WGS) entry which is preliminary data.</text>
</comment>
<dbReference type="Proteomes" id="UP001165063">
    <property type="component" value="Unassembled WGS sequence"/>
</dbReference>
<sequence length="556" mass="63957">MHHLKRLFCRCRALDWSPKTLYNKFEPFFTELPMEVFLQIYKHVLLQNFMLEDFIAMIETDPVIALIFQNILEDNKVTIMGYTLRVDSVAGHISKYSKDISVMNKFMVKRNIELKKLHLGYIFRQEKWSSAEKVSLKAKEICVSKGSILFKLPQQYLRDVTTLSISTDDCSWALESLLKSKVLTDLRFFKFGMKSNRGFLLLKSFMNCSSLQKIELVLYPSVIQQLQVEELDAIIDLSKKFSLNLDVHSYSLDWIIMDDMSSLALQQLGCFVSSMSLLQGADGFDGGIFNSEIYPRLKALNIQYSTFQYDEVQVFRSSSLEKLYLKTQATTVKCDLTGLANLKCLHLSGCLFTNAQRDCFPSTIEHMTLEGCIFEASSINFPVNLQTLTINMDYVQWNFFTVRNASSLVALSAISINGIPLSHLGIFLSNFANSFIELKAVTYVNQNDTVNPNLTHLSSLKYFDLKVKNKCYESDFNIARLIPYNLKRFNLNIQPSWELLQMKLACVEAIQFVMRFEDHEQSDDYLRTFQSGYMILKLNVLALQNSKSRFLGSPKI</sequence>
<accession>A0A9W6YYY0</accession>
<gene>
    <name evidence="1" type="ORF">Amon01_000687500</name>
</gene>
<evidence type="ECO:0000313" key="1">
    <source>
        <dbReference type="EMBL" id="GMG46411.1"/>
    </source>
</evidence>
<protein>
    <submittedName>
        <fullName evidence="1">Unnamed protein product</fullName>
    </submittedName>
</protein>
<keyword evidence="2" id="KW-1185">Reference proteome</keyword>
<dbReference type="InterPro" id="IPR032675">
    <property type="entry name" value="LRR_dom_sf"/>
</dbReference>
<proteinExistence type="predicted"/>
<organism evidence="1 2">
    <name type="scientific">Ambrosiozyma monospora</name>
    <name type="common">Yeast</name>
    <name type="synonym">Endomycopsis monosporus</name>
    <dbReference type="NCBI Taxonomy" id="43982"/>
    <lineage>
        <taxon>Eukaryota</taxon>
        <taxon>Fungi</taxon>
        <taxon>Dikarya</taxon>
        <taxon>Ascomycota</taxon>
        <taxon>Saccharomycotina</taxon>
        <taxon>Pichiomycetes</taxon>
        <taxon>Pichiales</taxon>
        <taxon>Pichiaceae</taxon>
        <taxon>Ambrosiozyma</taxon>
    </lineage>
</organism>
<dbReference type="AlphaFoldDB" id="A0A9W6YYY0"/>
<dbReference type="SUPFAM" id="SSF52047">
    <property type="entry name" value="RNI-like"/>
    <property type="match status" value="1"/>
</dbReference>